<dbReference type="InterPro" id="IPR012337">
    <property type="entry name" value="RNaseH-like_sf"/>
</dbReference>
<dbReference type="PANTHER" id="PTHR45749:SF21">
    <property type="entry name" value="DUF4371 DOMAIN-CONTAINING PROTEIN"/>
    <property type="match status" value="1"/>
</dbReference>
<evidence type="ECO:0000259" key="3">
    <source>
        <dbReference type="SMART" id="SM00597"/>
    </source>
</evidence>
<accession>A0A8C4ZVB5</accession>
<dbReference type="PANTHER" id="PTHR45749">
    <property type="match status" value="1"/>
</dbReference>
<proteinExistence type="predicted"/>
<evidence type="ECO:0000256" key="1">
    <source>
        <dbReference type="SAM" id="MobiDB-lite"/>
    </source>
</evidence>
<dbReference type="InterPro" id="IPR025398">
    <property type="entry name" value="DUF4371"/>
</dbReference>
<feature type="chain" id="PRO_5034958070" description="TTF-type domain-containing protein" evidence="2">
    <location>
        <begin position="16"/>
        <end position="826"/>
    </location>
</feature>
<evidence type="ECO:0000313" key="4">
    <source>
        <dbReference type="Ensembl" id="ENSGMOP00000022429.1"/>
    </source>
</evidence>
<dbReference type="Ensembl" id="ENSGMOT00000071531.1">
    <property type="protein sequence ID" value="ENSGMOP00000022429.1"/>
    <property type="gene ID" value="ENSGMOG00000029995.1"/>
</dbReference>
<dbReference type="SUPFAM" id="SSF53098">
    <property type="entry name" value="Ribonuclease H-like"/>
    <property type="match status" value="1"/>
</dbReference>
<feature type="domain" description="TTF-type" evidence="3">
    <location>
        <begin position="123"/>
        <end position="211"/>
    </location>
</feature>
<evidence type="ECO:0000313" key="5">
    <source>
        <dbReference type="Proteomes" id="UP000694546"/>
    </source>
</evidence>
<keyword evidence="5" id="KW-1185">Reference proteome</keyword>
<dbReference type="Proteomes" id="UP000694546">
    <property type="component" value="Chromosome 6"/>
</dbReference>
<sequence length="826" mass="95580">MVITIIMVMVITIICHWTDDEPSASTAFREPEPEPIPDEIRTDWERRDEQEDEQRERRTSAREDIEMKNGAESTDFDFLLRLANPTDPAHVQSSNLKYNQTFITFSNSVGPCRPRVNFPKNSDGHSFQAQWYNDDPWLEYSPLHDAMHCFSCRNFMNEERFQSRTGWKSVGINLWRQAKVKIKEHRSSELHMLSMIRWNAFKKDTLQKAFAVADSQMEAAKERERQKNRAIMFRLMDITLFLAKQALAFRGNEEGLSSSNRGNFLNLVDLLGQYDSVLGLHLDVVKEKQTSNQRCQVSLLSNRTQNDLIKALSVYVKRIIQKEVTEASQFSILLDETTDVSHIEQVSFVVRYVHNMTIKERFVQLCDVASTTGEALENVVMKLLEQNNLNIQDVCGQGYDGAANMSGRYNGLQSRIQKQNERALYVHCHAHCLNLILVESAKSNKHFVDFFTVVERLYTFIANSTKRHAAFVATQKAMNPDQRVLELQRLSDTRWSWREDALKTIRKVLPAALQYLRDLRECDPPDLAAGEAKMLLSSIDFEFLLCLEIAMPVFMETSVASKVLQQDDLDLAAAYSVLDGVLKRVVELRRDSQFSQIYNTATTIAEENDINIPTKIPGRRRKVPAKLKYTSQSAREDDEVQTLEEYYRGRTYDTFLDRLRQELERRFYGEGKTRDIVMSLQRLIDPEQWKDIDQGLDTAHSQCEFYGLQGEDTNLQTELRVFHASYKCPKRTVKSTLEIFKEHDAHIIFPTLFKLIKIYATLPVSTATVERSFSKLKLVKTRLRNQCGQERLSDLLLLSIEKDIPINKEEVLKIFIEMAPTRRLLL</sequence>
<evidence type="ECO:0000256" key="2">
    <source>
        <dbReference type="SAM" id="SignalP"/>
    </source>
</evidence>
<dbReference type="InterPro" id="IPR008906">
    <property type="entry name" value="HATC_C_dom"/>
</dbReference>
<dbReference type="GeneTree" id="ENSGT00940000154356"/>
<reference evidence="4" key="2">
    <citation type="submission" date="2025-09" db="UniProtKB">
        <authorList>
            <consortium name="Ensembl"/>
        </authorList>
    </citation>
    <scope>IDENTIFICATION</scope>
</reference>
<protein>
    <recommendedName>
        <fullName evidence="3">TTF-type domain-containing protein</fullName>
    </recommendedName>
</protein>
<keyword evidence="2" id="KW-0732">Signal</keyword>
<dbReference type="Pfam" id="PF14291">
    <property type="entry name" value="DUF4371"/>
    <property type="match status" value="1"/>
</dbReference>
<dbReference type="GO" id="GO:0046983">
    <property type="term" value="F:protein dimerization activity"/>
    <property type="evidence" value="ECO:0007669"/>
    <property type="project" value="InterPro"/>
</dbReference>
<dbReference type="Pfam" id="PF05699">
    <property type="entry name" value="Dimer_Tnp_hAT"/>
    <property type="match status" value="1"/>
</dbReference>
<feature type="compositionally biased region" description="Basic and acidic residues" evidence="1">
    <location>
        <begin position="38"/>
        <end position="63"/>
    </location>
</feature>
<reference evidence="4" key="1">
    <citation type="submission" date="2025-08" db="UniProtKB">
        <authorList>
            <consortium name="Ensembl"/>
        </authorList>
    </citation>
    <scope>IDENTIFICATION</scope>
</reference>
<dbReference type="SMART" id="SM00597">
    <property type="entry name" value="ZnF_TTF"/>
    <property type="match status" value="1"/>
</dbReference>
<dbReference type="OMA" id="HSAFIKM"/>
<feature type="signal peptide" evidence="2">
    <location>
        <begin position="1"/>
        <end position="15"/>
    </location>
</feature>
<name>A0A8C4ZVB5_GADMO</name>
<organism evidence="4 5">
    <name type="scientific">Gadus morhua</name>
    <name type="common">Atlantic cod</name>
    <dbReference type="NCBI Taxonomy" id="8049"/>
    <lineage>
        <taxon>Eukaryota</taxon>
        <taxon>Metazoa</taxon>
        <taxon>Chordata</taxon>
        <taxon>Craniata</taxon>
        <taxon>Vertebrata</taxon>
        <taxon>Euteleostomi</taxon>
        <taxon>Actinopterygii</taxon>
        <taxon>Neopterygii</taxon>
        <taxon>Teleostei</taxon>
        <taxon>Neoteleostei</taxon>
        <taxon>Acanthomorphata</taxon>
        <taxon>Zeiogadaria</taxon>
        <taxon>Gadariae</taxon>
        <taxon>Gadiformes</taxon>
        <taxon>Gadoidei</taxon>
        <taxon>Gadidae</taxon>
        <taxon>Gadus</taxon>
    </lineage>
</organism>
<dbReference type="AlphaFoldDB" id="A0A8C4ZVB5"/>
<dbReference type="InterPro" id="IPR006580">
    <property type="entry name" value="Znf_TTF"/>
</dbReference>
<feature type="region of interest" description="Disordered" evidence="1">
    <location>
        <begin position="23"/>
        <end position="63"/>
    </location>
</feature>